<dbReference type="InterPro" id="IPR024516">
    <property type="entry name" value="Mce_C"/>
</dbReference>
<feature type="transmembrane region" description="Helical" evidence="2">
    <location>
        <begin position="7"/>
        <end position="30"/>
    </location>
</feature>
<organism evidence="5 6">
    <name type="scientific">[Mycobacterium] manitobense</name>
    <dbReference type="NCBI Taxonomy" id="190147"/>
    <lineage>
        <taxon>Bacteria</taxon>
        <taxon>Bacillati</taxon>
        <taxon>Actinomycetota</taxon>
        <taxon>Actinomycetes</taxon>
        <taxon>Mycobacteriales</taxon>
        <taxon>Mycobacteriaceae</taxon>
        <taxon>Mycolicibacterium</taxon>
    </lineage>
</organism>
<feature type="region of interest" description="Disordered" evidence="1">
    <location>
        <begin position="403"/>
        <end position="485"/>
    </location>
</feature>
<feature type="compositionally biased region" description="Basic and acidic residues" evidence="1">
    <location>
        <begin position="459"/>
        <end position="475"/>
    </location>
</feature>
<feature type="compositionally biased region" description="Pro residues" evidence="1">
    <location>
        <begin position="431"/>
        <end position="443"/>
    </location>
</feature>
<gene>
    <name evidence="5" type="ORF">H7I41_06630</name>
</gene>
<reference evidence="5" key="1">
    <citation type="submission" date="2020-07" db="EMBL/GenBank/DDBJ databases">
        <authorList>
            <person name="Pettersson B.M.F."/>
            <person name="Behra P.R.K."/>
            <person name="Ramesh M."/>
            <person name="Das S."/>
            <person name="Dasgupta S."/>
            <person name="Kirsebom L.A."/>
        </authorList>
    </citation>
    <scope>NUCLEOTIDE SEQUENCE</scope>
    <source>
        <strain evidence="5">DSM 44615</strain>
    </source>
</reference>
<dbReference type="InterPro" id="IPR052336">
    <property type="entry name" value="MlaD_Phospholipid_Transporter"/>
</dbReference>
<evidence type="ECO:0000313" key="6">
    <source>
        <dbReference type="Proteomes" id="UP001140293"/>
    </source>
</evidence>
<dbReference type="AlphaFoldDB" id="A0A9X2YK49"/>
<evidence type="ECO:0000313" key="5">
    <source>
        <dbReference type="EMBL" id="MCV7169595.1"/>
    </source>
</evidence>
<dbReference type="Pfam" id="PF11887">
    <property type="entry name" value="Mce4_CUP1"/>
    <property type="match status" value="1"/>
</dbReference>
<keyword evidence="6" id="KW-1185">Reference proteome</keyword>
<comment type="caution">
    <text evidence="5">The sequence shown here is derived from an EMBL/GenBank/DDBJ whole genome shotgun (WGS) entry which is preliminary data.</text>
</comment>
<dbReference type="Proteomes" id="UP001140293">
    <property type="component" value="Unassembled WGS sequence"/>
</dbReference>
<dbReference type="Pfam" id="PF02470">
    <property type="entry name" value="MlaD"/>
    <property type="match status" value="1"/>
</dbReference>
<keyword evidence="2" id="KW-0812">Transmembrane</keyword>
<dbReference type="PANTHER" id="PTHR33371:SF16">
    <property type="entry name" value="MCE-FAMILY PROTEIN MCE3F"/>
    <property type="match status" value="1"/>
</dbReference>
<keyword evidence="2" id="KW-0472">Membrane</keyword>
<proteinExistence type="predicted"/>
<protein>
    <submittedName>
        <fullName evidence="5">MCE family protein</fullName>
    </submittedName>
</protein>
<reference evidence="5" key="2">
    <citation type="journal article" date="2022" name="BMC Genomics">
        <title>Comparative genome analysis of mycobacteria focusing on tRNA and non-coding RNA.</title>
        <authorList>
            <person name="Behra P.R.K."/>
            <person name="Pettersson B.M.F."/>
            <person name="Ramesh M."/>
            <person name="Das S."/>
            <person name="Dasgupta S."/>
            <person name="Kirsebom L.A."/>
        </authorList>
    </citation>
    <scope>NUCLEOTIDE SEQUENCE</scope>
    <source>
        <strain evidence="5">DSM 44615</strain>
    </source>
</reference>
<dbReference type="InterPro" id="IPR005693">
    <property type="entry name" value="Mce"/>
</dbReference>
<feature type="domain" description="Mammalian cell entry C-terminal" evidence="4">
    <location>
        <begin position="122"/>
        <end position="291"/>
    </location>
</feature>
<evidence type="ECO:0000259" key="4">
    <source>
        <dbReference type="Pfam" id="PF11887"/>
    </source>
</evidence>
<evidence type="ECO:0000256" key="2">
    <source>
        <dbReference type="SAM" id="Phobius"/>
    </source>
</evidence>
<accession>A0A9X2YK49</accession>
<sequence length="485" mass="51326">MVLSRKIIVQLVVFGVVSLTAATVMIVGYMQLPSRFLGIGQYTVTVQLPESGGLYPNANVTYRGTQVGRVESLDLTDAGVEATLSLDRAVPVPASSRAEVHSVSAAGEQYVALIPDGADSPALADGDTVTSDRTSVPVPINTLLDDTNRGLQAIPRDDLETAINETAHGIGGLGPQLSRITDGVIRLSTDARANLDALTLLVDRSAPVLDTQTATASEISAWAAHTATVLDQVRDRDDALQQLLPNGAAATANLQQLLDRFRPTIPLILSNMVSVGQVALDYHANIEQLLVLLPQTLSIAQAGIVPNKDVPAPATGAPYLNFNLNFNVPPQCTTGFLPAQQQRVPSLQDYPDRPRGDLYCRVPQDSPFSVRGARNIPCATVPGKRAPTVKLCESDEDYVPLNDGFNWKGDPNATSSGQAVPQLPPGEDAGPPAPAAPPAPVPPVAGYDTATGTYVGPDGRLHTRTDLAEDAKEKTWQSMLTPPTR</sequence>
<dbReference type="EMBL" id="JACKSJ010000051">
    <property type="protein sequence ID" value="MCV7169595.1"/>
    <property type="molecule type" value="Genomic_DNA"/>
</dbReference>
<evidence type="ECO:0000259" key="3">
    <source>
        <dbReference type="Pfam" id="PF02470"/>
    </source>
</evidence>
<dbReference type="PANTHER" id="PTHR33371">
    <property type="entry name" value="INTERMEMBRANE PHOSPHOLIPID TRANSPORT SYSTEM BINDING PROTEIN MLAD-RELATED"/>
    <property type="match status" value="1"/>
</dbReference>
<keyword evidence="2" id="KW-1133">Transmembrane helix</keyword>
<evidence type="ECO:0000256" key="1">
    <source>
        <dbReference type="SAM" id="MobiDB-lite"/>
    </source>
</evidence>
<name>A0A9X2YK49_9MYCO</name>
<dbReference type="NCBIfam" id="TIGR00996">
    <property type="entry name" value="Mtu_fam_mce"/>
    <property type="match status" value="1"/>
</dbReference>
<dbReference type="GO" id="GO:0005576">
    <property type="term" value="C:extracellular region"/>
    <property type="evidence" value="ECO:0007669"/>
    <property type="project" value="TreeGrafter"/>
</dbReference>
<dbReference type="InterPro" id="IPR003399">
    <property type="entry name" value="Mce/MlaD"/>
</dbReference>
<feature type="domain" description="Mce/MlaD" evidence="3">
    <location>
        <begin position="41"/>
        <end position="115"/>
    </location>
</feature>
<feature type="compositionally biased region" description="Polar residues" evidence="1">
    <location>
        <begin position="476"/>
        <end position="485"/>
    </location>
</feature>
<dbReference type="RefSeq" id="WP_264011787.1">
    <property type="nucleotide sequence ID" value="NZ_JACKSJ010000051.1"/>
</dbReference>